<dbReference type="Proteomes" id="UP000474565">
    <property type="component" value="Unassembled WGS sequence"/>
</dbReference>
<comment type="caution">
    <text evidence="2">The sequence shown here is derived from an EMBL/GenBank/DDBJ whole genome shotgun (WGS) entry which is preliminary data.</text>
</comment>
<gene>
    <name evidence="1" type="ORF">GTP38_00985</name>
    <name evidence="2" type="ORF">GTP44_01530</name>
</gene>
<evidence type="ECO:0000313" key="1">
    <source>
        <dbReference type="EMBL" id="MYM32924.1"/>
    </source>
</evidence>
<dbReference type="EMBL" id="WWCP01000001">
    <property type="protein sequence ID" value="MYM80641.1"/>
    <property type="molecule type" value="Genomic_DNA"/>
</dbReference>
<proteinExistence type="predicted"/>
<sequence length="84" mass="9126">MEFAFTLRYRLPSQCRDDDQLAGQLAACDCADARVSVNRAGYLVLEFLRAADSPAAALSSAIADVQRALPSAELIDIRSDFMSN</sequence>
<reference evidence="3 4" key="1">
    <citation type="submission" date="2019-12" db="EMBL/GenBank/DDBJ databases">
        <title>Novel species isolated from a subtropical stream in China.</title>
        <authorList>
            <person name="Lu H."/>
        </authorList>
    </citation>
    <scope>NUCLEOTIDE SEQUENCE [LARGE SCALE GENOMIC DNA]</scope>
    <source>
        <strain evidence="2 4">FT50W</strain>
        <strain evidence="1 3">FT94W</strain>
    </source>
</reference>
<dbReference type="AlphaFoldDB" id="A0A6L8MEQ0"/>
<evidence type="ECO:0000313" key="3">
    <source>
        <dbReference type="Proteomes" id="UP000449678"/>
    </source>
</evidence>
<dbReference type="RefSeq" id="WP_160988337.1">
    <property type="nucleotide sequence ID" value="NZ_WWCO01000001.1"/>
</dbReference>
<evidence type="ECO:0000313" key="2">
    <source>
        <dbReference type="EMBL" id="MYM80641.1"/>
    </source>
</evidence>
<protein>
    <submittedName>
        <fullName evidence="2">Uncharacterized protein</fullName>
    </submittedName>
</protein>
<organism evidence="2 4">
    <name type="scientific">Duganella lactea</name>
    <dbReference type="NCBI Taxonomy" id="2692173"/>
    <lineage>
        <taxon>Bacteria</taxon>
        <taxon>Pseudomonadati</taxon>
        <taxon>Pseudomonadota</taxon>
        <taxon>Betaproteobacteria</taxon>
        <taxon>Burkholderiales</taxon>
        <taxon>Oxalobacteraceae</taxon>
        <taxon>Telluria group</taxon>
        <taxon>Duganella</taxon>
    </lineage>
</organism>
<keyword evidence="3" id="KW-1185">Reference proteome</keyword>
<name>A0A6L8MEQ0_9BURK</name>
<evidence type="ECO:0000313" key="4">
    <source>
        <dbReference type="Proteomes" id="UP000474565"/>
    </source>
</evidence>
<accession>A0A6L8MEQ0</accession>
<dbReference type="Proteomes" id="UP000449678">
    <property type="component" value="Unassembled WGS sequence"/>
</dbReference>
<dbReference type="EMBL" id="WWCO01000001">
    <property type="protein sequence ID" value="MYM32924.1"/>
    <property type="molecule type" value="Genomic_DNA"/>
</dbReference>